<feature type="transmembrane region" description="Helical" evidence="9">
    <location>
        <begin position="188"/>
        <end position="207"/>
    </location>
</feature>
<dbReference type="FunFam" id="1.10.3470.10:FF:000001">
    <property type="entry name" value="Vitamin B12 ABC transporter permease BtuC"/>
    <property type="match status" value="1"/>
</dbReference>
<evidence type="ECO:0000256" key="8">
    <source>
        <dbReference type="SAM" id="MobiDB-lite"/>
    </source>
</evidence>
<feature type="compositionally biased region" description="Pro residues" evidence="8">
    <location>
        <begin position="1"/>
        <end position="19"/>
    </location>
</feature>
<feature type="transmembrane region" description="Helical" evidence="9">
    <location>
        <begin position="375"/>
        <end position="394"/>
    </location>
</feature>
<evidence type="ECO:0000256" key="5">
    <source>
        <dbReference type="ARBA" id="ARBA00022692"/>
    </source>
</evidence>
<feature type="transmembrane region" description="Helical" evidence="9">
    <location>
        <begin position="345"/>
        <end position="363"/>
    </location>
</feature>
<dbReference type="Proteomes" id="UP000234331">
    <property type="component" value="Unassembled WGS sequence"/>
</dbReference>
<reference evidence="10 11" key="1">
    <citation type="submission" date="2017-06" db="EMBL/GenBank/DDBJ databases">
        <authorList>
            <person name="Kim H.J."/>
            <person name="Triplett B.A."/>
        </authorList>
    </citation>
    <scope>NUCLEOTIDE SEQUENCE [LARGE SCALE GENOMIC DNA]</scope>
    <source>
        <strain evidence="10">FRACA_ARgP5</strain>
    </source>
</reference>
<feature type="transmembrane region" description="Helical" evidence="9">
    <location>
        <begin position="263"/>
        <end position="284"/>
    </location>
</feature>
<dbReference type="Pfam" id="PF01032">
    <property type="entry name" value="FecCD"/>
    <property type="match status" value="1"/>
</dbReference>
<feature type="transmembrane region" description="Helical" evidence="9">
    <location>
        <begin position="162"/>
        <end position="181"/>
    </location>
</feature>
<dbReference type="RefSeq" id="WP_243407240.1">
    <property type="nucleotide sequence ID" value="NZ_FZMO01000049.1"/>
</dbReference>
<evidence type="ECO:0000256" key="9">
    <source>
        <dbReference type="SAM" id="Phobius"/>
    </source>
</evidence>
<evidence type="ECO:0000313" key="11">
    <source>
        <dbReference type="Proteomes" id="UP000234331"/>
    </source>
</evidence>
<keyword evidence="11" id="KW-1185">Reference proteome</keyword>
<dbReference type="AlphaFoldDB" id="A0A2I2KLJ1"/>
<dbReference type="Gene3D" id="1.10.3470.10">
    <property type="entry name" value="ABC transporter involved in vitamin B12 uptake, BtuC"/>
    <property type="match status" value="1"/>
</dbReference>
<accession>A0A2I2KLJ1</accession>
<keyword evidence="3" id="KW-0813">Transport</keyword>
<proteinExistence type="inferred from homology"/>
<keyword evidence="6 9" id="KW-1133">Transmembrane helix</keyword>
<dbReference type="CDD" id="cd06550">
    <property type="entry name" value="TM_ABC_iron-siderophores_like"/>
    <property type="match status" value="1"/>
</dbReference>
<dbReference type="GO" id="GO:0022857">
    <property type="term" value="F:transmembrane transporter activity"/>
    <property type="evidence" value="ECO:0007669"/>
    <property type="project" value="InterPro"/>
</dbReference>
<gene>
    <name evidence="10" type="ORF">FRACA_1420018</name>
</gene>
<evidence type="ECO:0000256" key="7">
    <source>
        <dbReference type="ARBA" id="ARBA00023136"/>
    </source>
</evidence>
<organism evidence="10 11">
    <name type="scientific">Frankia canadensis</name>
    <dbReference type="NCBI Taxonomy" id="1836972"/>
    <lineage>
        <taxon>Bacteria</taxon>
        <taxon>Bacillati</taxon>
        <taxon>Actinomycetota</taxon>
        <taxon>Actinomycetes</taxon>
        <taxon>Frankiales</taxon>
        <taxon>Frankiaceae</taxon>
        <taxon>Frankia</taxon>
    </lineage>
</organism>
<dbReference type="PANTHER" id="PTHR30472:SF70">
    <property type="entry name" value="MOLYBDATE IMPORT SYSTEM PERMEASE PROTEIN MOLB"/>
    <property type="match status" value="1"/>
</dbReference>
<protein>
    <submittedName>
        <fullName evidence="10">Iron complex transport system permease protein</fullName>
    </submittedName>
</protein>
<evidence type="ECO:0000256" key="3">
    <source>
        <dbReference type="ARBA" id="ARBA00022448"/>
    </source>
</evidence>
<evidence type="ECO:0000256" key="6">
    <source>
        <dbReference type="ARBA" id="ARBA00022989"/>
    </source>
</evidence>
<feature type="transmembrane region" description="Helical" evidence="9">
    <location>
        <begin position="304"/>
        <end position="333"/>
    </location>
</feature>
<dbReference type="SUPFAM" id="SSF81345">
    <property type="entry name" value="ABC transporter involved in vitamin B12 uptake, BtuC"/>
    <property type="match status" value="1"/>
</dbReference>
<keyword evidence="4" id="KW-1003">Cell membrane</keyword>
<dbReference type="PANTHER" id="PTHR30472">
    <property type="entry name" value="FERRIC ENTEROBACTIN TRANSPORT SYSTEM PERMEASE PROTEIN"/>
    <property type="match status" value="1"/>
</dbReference>
<feature type="transmembrane region" description="Helical" evidence="9">
    <location>
        <begin position="75"/>
        <end position="96"/>
    </location>
</feature>
<feature type="region of interest" description="Disordered" evidence="8">
    <location>
        <begin position="1"/>
        <end position="54"/>
    </location>
</feature>
<dbReference type="EMBL" id="FZMO01000049">
    <property type="protein sequence ID" value="SNQ46517.1"/>
    <property type="molecule type" value="Genomic_DNA"/>
</dbReference>
<evidence type="ECO:0000256" key="1">
    <source>
        <dbReference type="ARBA" id="ARBA00004651"/>
    </source>
</evidence>
<keyword evidence="7 9" id="KW-0472">Membrane</keyword>
<dbReference type="InterPro" id="IPR000522">
    <property type="entry name" value="ABC_transptr_permease_BtuC"/>
</dbReference>
<comment type="similarity">
    <text evidence="2">Belongs to the binding-protein-dependent transport system permease family. FecCD subfamily.</text>
</comment>
<dbReference type="InterPro" id="IPR037294">
    <property type="entry name" value="ABC_BtuC-like"/>
</dbReference>
<dbReference type="GO" id="GO:0005886">
    <property type="term" value="C:plasma membrane"/>
    <property type="evidence" value="ECO:0007669"/>
    <property type="project" value="UniProtKB-SubCell"/>
</dbReference>
<keyword evidence="5 9" id="KW-0812">Transmembrane</keyword>
<comment type="subcellular location">
    <subcellularLocation>
        <location evidence="1">Cell membrane</location>
        <topology evidence="1">Multi-pass membrane protein</topology>
    </subcellularLocation>
</comment>
<evidence type="ECO:0000256" key="2">
    <source>
        <dbReference type="ARBA" id="ARBA00007935"/>
    </source>
</evidence>
<evidence type="ECO:0000256" key="4">
    <source>
        <dbReference type="ARBA" id="ARBA00022475"/>
    </source>
</evidence>
<evidence type="ECO:0000313" key="10">
    <source>
        <dbReference type="EMBL" id="SNQ46517.1"/>
    </source>
</evidence>
<dbReference type="GO" id="GO:0033214">
    <property type="term" value="P:siderophore-iron import into cell"/>
    <property type="evidence" value="ECO:0007669"/>
    <property type="project" value="TreeGrafter"/>
</dbReference>
<name>A0A2I2KLJ1_9ACTN</name>
<sequence>MSAPPTIPSPPAVPPPAVPPAADETTADETRADETTAESQSADARQKAVPARPVEAAEPVRAQMRLWPADSGRTILLGVVLLVLVVISFGLGRYSLSPVTVVRILAHEVAGIGAGVQGQDRAVVMNIRLPRILAALLVGAALSSSGAAYQTMFRNPLVSPEVLGVAAGAGFGASVSILIGLPTAALQTMSFGCGLLAAVLAVTIARVVGRGSLIILVLGGVIIGAMFNALISSAQYLANPETTLPEITFWLFGNLGRASMHSLILPSMIIGVCLIVLYAVRWPLTVLATGDDEARSLGVNRTRIWAVTITASTLMTATAVSIAGIIGWVGLVVPHLARFAVGPSFNRMLPMTTMLGAAYLLVVDDVARTATTLDLPLGILTALIGAPFFVALLAKAGRQWL</sequence>
<feature type="transmembrane region" description="Helical" evidence="9">
    <location>
        <begin position="213"/>
        <end position="231"/>
    </location>
</feature>